<dbReference type="PANTHER" id="PTHR30151">
    <property type="entry name" value="ALKANE SULFONATE ABC TRANSPORTER-RELATED, MEMBRANE SUBUNIT"/>
    <property type="match status" value="1"/>
</dbReference>
<comment type="caution">
    <text evidence="9">The sequence shown here is derived from an EMBL/GenBank/DDBJ whole genome shotgun (WGS) entry which is preliminary data.</text>
</comment>
<proteinExistence type="inferred from homology"/>
<dbReference type="PANTHER" id="PTHR30151:SF0">
    <property type="entry name" value="ABC TRANSPORTER PERMEASE PROTEIN MJ0413-RELATED"/>
    <property type="match status" value="1"/>
</dbReference>
<dbReference type="InterPro" id="IPR000515">
    <property type="entry name" value="MetI-like"/>
</dbReference>
<dbReference type="Proteomes" id="UP000451860">
    <property type="component" value="Unassembled WGS sequence"/>
</dbReference>
<evidence type="ECO:0000256" key="7">
    <source>
        <dbReference type="RuleBase" id="RU363032"/>
    </source>
</evidence>
<feature type="transmembrane region" description="Helical" evidence="7">
    <location>
        <begin position="58"/>
        <end position="79"/>
    </location>
</feature>
<evidence type="ECO:0000313" key="9">
    <source>
        <dbReference type="EMBL" id="KAE8765651.1"/>
    </source>
</evidence>
<keyword evidence="4 7" id="KW-0812">Transmembrane</keyword>
<evidence type="ECO:0000256" key="1">
    <source>
        <dbReference type="ARBA" id="ARBA00004651"/>
    </source>
</evidence>
<keyword evidence="10" id="KW-1185">Reference proteome</keyword>
<reference evidence="9 10" key="1">
    <citation type="submission" date="2019-10" db="EMBL/GenBank/DDBJ databases">
        <title>Georgenia wutianyii sp. nov. and Georgenia yuyongxinii sp. nov. isolated from plateau pika (Ochotona curzoniae) in the Qinghai-Tibet plateau of China.</title>
        <authorList>
            <person name="Tian Z."/>
        </authorList>
    </citation>
    <scope>NUCLEOTIDE SEQUENCE [LARGE SCALE GENOMIC DNA]</scope>
    <source>
        <strain evidence="9 10">DSM 21501</strain>
    </source>
</reference>
<sequence>MTDVAREFVALFGNATFWDKFGATTFSWSVGLAITAAVAVPLGLLIGSSRVLLESTSAVIEFLKPIPPIALIPLGLLMWGPALEMKLTLIVFGAMWPVLTQVVYGIREVDDVALSMARTYQLGRWQTITRIVVPSVLPFVAPGLRVSASIALIIAFVTEMVGGTEGLGQMLVAAQSSNAIAQMYALVVLTGLMGLAVNAAFRATEALMLRWHPSNRKELR</sequence>
<name>A0A7J5UTN6_9MICO</name>
<evidence type="ECO:0000256" key="4">
    <source>
        <dbReference type="ARBA" id="ARBA00022692"/>
    </source>
</evidence>
<dbReference type="Gene3D" id="1.10.3720.10">
    <property type="entry name" value="MetI-like"/>
    <property type="match status" value="1"/>
</dbReference>
<feature type="transmembrane region" description="Helical" evidence="7">
    <location>
        <begin position="85"/>
        <end position="106"/>
    </location>
</feature>
<evidence type="ECO:0000313" key="10">
    <source>
        <dbReference type="Proteomes" id="UP000451860"/>
    </source>
</evidence>
<accession>A0A7J5UTN6</accession>
<comment type="subcellular location">
    <subcellularLocation>
        <location evidence="1 7">Cell membrane</location>
        <topology evidence="1 7">Multi-pass membrane protein</topology>
    </subcellularLocation>
</comment>
<feature type="transmembrane region" description="Helical" evidence="7">
    <location>
        <begin position="26"/>
        <end position="46"/>
    </location>
</feature>
<dbReference type="Pfam" id="PF00528">
    <property type="entry name" value="BPD_transp_1"/>
    <property type="match status" value="1"/>
</dbReference>
<keyword evidence="3" id="KW-1003">Cell membrane</keyword>
<comment type="similarity">
    <text evidence="7">Belongs to the binding-protein-dependent transport system permease family.</text>
</comment>
<keyword evidence="2 7" id="KW-0813">Transport</keyword>
<dbReference type="SUPFAM" id="SSF161098">
    <property type="entry name" value="MetI-like"/>
    <property type="match status" value="1"/>
</dbReference>
<dbReference type="OrthoDB" id="5458199at2"/>
<evidence type="ECO:0000256" key="6">
    <source>
        <dbReference type="ARBA" id="ARBA00023136"/>
    </source>
</evidence>
<evidence type="ECO:0000256" key="3">
    <source>
        <dbReference type="ARBA" id="ARBA00022475"/>
    </source>
</evidence>
<feature type="domain" description="ABC transmembrane type-1" evidence="8">
    <location>
        <begin position="21"/>
        <end position="201"/>
    </location>
</feature>
<keyword evidence="5 7" id="KW-1133">Transmembrane helix</keyword>
<evidence type="ECO:0000256" key="5">
    <source>
        <dbReference type="ARBA" id="ARBA00022989"/>
    </source>
</evidence>
<evidence type="ECO:0000256" key="2">
    <source>
        <dbReference type="ARBA" id="ARBA00022448"/>
    </source>
</evidence>
<dbReference type="AlphaFoldDB" id="A0A7J5UTN6"/>
<dbReference type="GO" id="GO:0005886">
    <property type="term" value="C:plasma membrane"/>
    <property type="evidence" value="ECO:0007669"/>
    <property type="project" value="UniProtKB-SubCell"/>
</dbReference>
<dbReference type="CDD" id="cd06261">
    <property type="entry name" value="TM_PBP2"/>
    <property type="match status" value="1"/>
</dbReference>
<gene>
    <name evidence="9" type="ORF">GB883_02905</name>
</gene>
<dbReference type="InterPro" id="IPR035906">
    <property type="entry name" value="MetI-like_sf"/>
</dbReference>
<dbReference type="GO" id="GO:0055085">
    <property type="term" value="P:transmembrane transport"/>
    <property type="evidence" value="ECO:0007669"/>
    <property type="project" value="InterPro"/>
</dbReference>
<organism evidence="9 10">
    <name type="scientific">Georgenia thermotolerans</name>
    <dbReference type="NCBI Taxonomy" id="527326"/>
    <lineage>
        <taxon>Bacteria</taxon>
        <taxon>Bacillati</taxon>
        <taxon>Actinomycetota</taxon>
        <taxon>Actinomycetes</taxon>
        <taxon>Micrococcales</taxon>
        <taxon>Bogoriellaceae</taxon>
        <taxon>Georgenia</taxon>
    </lineage>
</organism>
<feature type="transmembrane region" description="Helical" evidence="7">
    <location>
        <begin position="127"/>
        <end position="157"/>
    </location>
</feature>
<dbReference type="EMBL" id="WHJE01000007">
    <property type="protein sequence ID" value="KAE8765651.1"/>
    <property type="molecule type" value="Genomic_DNA"/>
</dbReference>
<protein>
    <submittedName>
        <fullName evidence="9">ABC transporter permease subunit</fullName>
    </submittedName>
</protein>
<dbReference type="PROSITE" id="PS50928">
    <property type="entry name" value="ABC_TM1"/>
    <property type="match status" value="1"/>
</dbReference>
<feature type="transmembrane region" description="Helical" evidence="7">
    <location>
        <begin position="179"/>
        <end position="201"/>
    </location>
</feature>
<keyword evidence="6 7" id="KW-0472">Membrane</keyword>
<evidence type="ECO:0000259" key="8">
    <source>
        <dbReference type="PROSITE" id="PS50928"/>
    </source>
</evidence>